<name>A0A410WQG0_9BACL</name>
<accession>A0A410WQG0</accession>
<feature type="transmembrane region" description="Helical" evidence="1">
    <location>
        <begin position="148"/>
        <end position="171"/>
    </location>
</feature>
<feature type="transmembrane region" description="Helical" evidence="1">
    <location>
        <begin position="112"/>
        <end position="128"/>
    </location>
</feature>
<proteinExistence type="predicted"/>
<gene>
    <name evidence="2" type="ORF">M5X16_10160</name>
    <name evidence="3" type="ORF">PC41400_02230</name>
</gene>
<organism evidence="3 4">
    <name type="scientific">Paenibacillus chitinolyticus</name>
    <dbReference type="NCBI Taxonomy" id="79263"/>
    <lineage>
        <taxon>Bacteria</taxon>
        <taxon>Bacillati</taxon>
        <taxon>Bacillota</taxon>
        <taxon>Bacilli</taxon>
        <taxon>Bacillales</taxon>
        <taxon>Paenibacillaceae</taxon>
        <taxon>Paenibacillus</taxon>
    </lineage>
</organism>
<dbReference type="GeneID" id="95373631"/>
<feature type="transmembrane region" description="Helical" evidence="1">
    <location>
        <begin position="183"/>
        <end position="204"/>
    </location>
</feature>
<feature type="transmembrane region" description="Helical" evidence="1">
    <location>
        <begin position="81"/>
        <end position="100"/>
    </location>
</feature>
<evidence type="ECO:0000313" key="2">
    <source>
        <dbReference type="EMBL" id="MCY9596138.1"/>
    </source>
</evidence>
<dbReference type="OrthoDB" id="2584870at2"/>
<sequence>MYEPDDKELDQLEKDTAVLLNGYLVKTPDRIDTANLLGRLQSHFDAIRENSPGRARPEHSADLRPSLWKLCCHQLFMYNKWFWLLSLLLFAMLLLLNSPYTIAGTLPGRSSYSLAFPLLLVCGFLYQYRSWNEGVRMIESVTPYPPALLMFSRLIVLLVTNAVLGLIGSLYTFATMSYSRSWVTLPFLFDWIAPLLLVTGLTAYFMMKRGMLSAIMAALTGWGVELFMEEWLRRELVGQVWNWALILQAVLIAAGVLFLLSAYRNSMRLTSMKGWRSA</sequence>
<dbReference type="AlphaFoldDB" id="A0A410WQG0"/>
<feature type="transmembrane region" description="Helical" evidence="1">
    <location>
        <begin position="211"/>
        <end position="228"/>
    </location>
</feature>
<evidence type="ECO:0000313" key="5">
    <source>
        <dbReference type="Proteomes" id="UP001527202"/>
    </source>
</evidence>
<keyword evidence="1" id="KW-0472">Membrane</keyword>
<protein>
    <submittedName>
        <fullName evidence="3">Uncharacterized protein</fullName>
    </submittedName>
</protein>
<dbReference type="Proteomes" id="UP000288943">
    <property type="component" value="Chromosome"/>
</dbReference>
<keyword evidence="1" id="KW-1133">Transmembrane helix</keyword>
<reference evidence="3 4" key="1">
    <citation type="submission" date="2018-01" db="EMBL/GenBank/DDBJ databases">
        <title>The whole genome sequencing and assembly of Paenibacillus chitinolyticus KCCM 41400 strain.</title>
        <authorList>
            <person name="Kim J.-Y."/>
            <person name="Park M.-K."/>
            <person name="Lee Y.-J."/>
            <person name="Yi H."/>
            <person name="Bahn Y.-S."/>
            <person name="Kim J.F."/>
            <person name="Lee D.-W."/>
        </authorList>
    </citation>
    <scope>NUCLEOTIDE SEQUENCE [LARGE SCALE GENOMIC DNA]</scope>
    <source>
        <strain evidence="3 4">KCCM 41400</strain>
    </source>
</reference>
<dbReference type="EMBL" id="CP026520">
    <property type="protein sequence ID" value="QAV16574.1"/>
    <property type="molecule type" value="Genomic_DNA"/>
</dbReference>
<dbReference type="RefSeq" id="WP_042233959.1">
    <property type="nucleotide sequence ID" value="NZ_CP026520.1"/>
</dbReference>
<keyword evidence="5" id="KW-1185">Reference proteome</keyword>
<reference evidence="2 5" key="2">
    <citation type="submission" date="2022-05" db="EMBL/GenBank/DDBJ databases">
        <title>Genome Sequencing of Bee-Associated Microbes.</title>
        <authorList>
            <person name="Dunlap C."/>
        </authorList>
    </citation>
    <scope>NUCLEOTIDE SEQUENCE [LARGE SCALE GENOMIC DNA]</scope>
    <source>
        <strain evidence="2 5">NRRL B-23120</strain>
    </source>
</reference>
<evidence type="ECO:0000256" key="1">
    <source>
        <dbReference type="SAM" id="Phobius"/>
    </source>
</evidence>
<evidence type="ECO:0000313" key="4">
    <source>
        <dbReference type="Proteomes" id="UP000288943"/>
    </source>
</evidence>
<dbReference type="KEGG" id="pchi:PC41400_02230"/>
<keyword evidence="1" id="KW-0812">Transmembrane</keyword>
<dbReference type="Proteomes" id="UP001527202">
    <property type="component" value="Unassembled WGS sequence"/>
</dbReference>
<evidence type="ECO:0000313" key="3">
    <source>
        <dbReference type="EMBL" id="QAV16574.1"/>
    </source>
</evidence>
<feature type="transmembrane region" description="Helical" evidence="1">
    <location>
        <begin position="240"/>
        <end position="263"/>
    </location>
</feature>
<dbReference type="EMBL" id="JAMDMJ010000010">
    <property type="protein sequence ID" value="MCY9596138.1"/>
    <property type="molecule type" value="Genomic_DNA"/>
</dbReference>